<dbReference type="SFLD" id="SFLDG01129">
    <property type="entry name" value="C1.5:_HAD__Beta-PGM__Phosphata"/>
    <property type="match status" value="1"/>
</dbReference>
<keyword evidence="1" id="KW-0378">Hydrolase</keyword>
<dbReference type="Gene3D" id="1.10.150.240">
    <property type="entry name" value="Putative phosphatase, domain 2"/>
    <property type="match status" value="1"/>
</dbReference>
<dbReference type="EMBL" id="CP042266">
    <property type="protein sequence ID" value="QDY80948.1"/>
    <property type="molecule type" value="Genomic_DNA"/>
</dbReference>
<dbReference type="PANTHER" id="PTHR43434">
    <property type="entry name" value="PHOSPHOGLYCOLATE PHOSPHATASE"/>
    <property type="match status" value="1"/>
</dbReference>
<gene>
    <name evidence="1" type="ORF">FQU76_11255</name>
</gene>
<protein>
    <submittedName>
        <fullName evidence="1">HAD family hydrolase</fullName>
    </submittedName>
</protein>
<accession>A0A5B8IQJ0</accession>
<organism evidence="1 2">
    <name type="scientific">Streptomyces qinzhouensis</name>
    <dbReference type="NCBI Taxonomy" id="2599401"/>
    <lineage>
        <taxon>Bacteria</taxon>
        <taxon>Bacillati</taxon>
        <taxon>Actinomycetota</taxon>
        <taxon>Actinomycetes</taxon>
        <taxon>Kitasatosporales</taxon>
        <taxon>Streptomycetaceae</taxon>
        <taxon>Streptomyces</taxon>
    </lineage>
</organism>
<reference evidence="1 2" key="1">
    <citation type="submission" date="2019-07" db="EMBL/GenBank/DDBJ databases">
        <authorList>
            <person name="Zhu P."/>
        </authorList>
    </citation>
    <scope>NUCLEOTIDE SEQUENCE [LARGE SCALE GENOMIC DNA]</scope>
    <source>
        <strain evidence="1 2">SSL-25</strain>
    </source>
</reference>
<dbReference type="GO" id="GO:0008967">
    <property type="term" value="F:phosphoglycolate phosphatase activity"/>
    <property type="evidence" value="ECO:0007669"/>
    <property type="project" value="TreeGrafter"/>
</dbReference>
<dbReference type="InterPro" id="IPR036412">
    <property type="entry name" value="HAD-like_sf"/>
</dbReference>
<dbReference type="PANTHER" id="PTHR43434:SF1">
    <property type="entry name" value="PHOSPHOGLYCOLATE PHOSPHATASE"/>
    <property type="match status" value="1"/>
</dbReference>
<dbReference type="Pfam" id="PF00702">
    <property type="entry name" value="Hydrolase"/>
    <property type="match status" value="1"/>
</dbReference>
<evidence type="ECO:0000313" key="2">
    <source>
        <dbReference type="Proteomes" id="UP000320580"/>
    </source>
</evidence>
<dbReference type="KEGG" id="sqz:FQU76_11255"/>
<dbReference type="InterPro" id="IPR023214">
    <property type="entry name" value="HAD_sf"/>
</dbReference>
<dbReference type="GO" id="GO:0005829">
    <property type="term" value="C:cytosol"/>
    <property type="evidence" value="ECO:0007669"/>
    <property type="project" value="TreeGrafter"/>
</dbReference>
<proteinExistence type="predicted"/>
<dbReference type="SFLD" id="SFLDS00003">
    <property type="entry name" value="Haloacid_Dehalogenase"/>
    <property type="match status" value="1"/>
</dbReference>
<name>A0A5B8IQJ0_9ACTN</name>
<dbReference type="AlphaFoldDB" id="A0A5B8IQJ0"/>
<evidence type="ECO:0000313" key="1">
    <source>
        <dbReference type="EMBL" id="QDY80948.1"/>
    </source>
</evidence>
<dbReference type="InterPro" id="IPR050155">
    <property type="entry name" value="HAD-like_hydrolase_sf"/>
</dbReference>
<sequence length="223" mass="24161">MVARGPHLVWDWNGTLLDDMTAVVGATNAALEAVEFGPITVEEYRSWYCIPIPRFYERMLGRMPTDQEWVAMEVAFQAAYVERQDGCGLTVGAAELLVEWRGAGRSQSLLSMYGHEELVPAVRRRGIESHFVRVDGRRGPSGGSKAESMARHLRALARTVSPERTVVIGDAADDALAAAHVGAHAVLYTGGSHIRENLEPVGVPVVDSLAEAVELAAELTARA</sequence>
<dbReference type="GO" id="GO:0006281">
    <property type="term" value="P:DNA repair"/>
    <property type="evidence" value="ECO:0007669"/>
    <property type="project" value="TreeGrafter"/>
</dbReference>
<dbReference type="OrthoDB" id="4307245at2"/>
<dbReference type="Gene3D" id="3.40.50.1000">
    <property type="entry name" value="HAD superfamily/HAD-like"/>
    <property type="match status" value="1"/>
</dbReference>
<keyword evidence="2" id="KW-1185">Reference proteome</keyword>
<dbReference type="Proteomes" id="UP000320580">
    <property type="component" value="Chromosome"/>
</dbReference>
<dbReference type="SUPFAM" id="SSF56784">
    <property type="entry name" value="HAD-like"/>
    <property type="match status" value="1"/>
</dbReference>
<dbReference type="InterPro" id="IPR023198">
    <property type="entry name" value="PGP-like_dom2"/>
</dbReference>